<dbReference type="GO" id="GO:0043023">
    <property type="term" value="F:ribosomal large subunit binding"/>
    <property type="evidence" value="ECO:0007669"/>
    <property type="project" value="TreeGrafter"/>
</dbReference>
<keyword evidence="4 6" id="KW-0175">Coiled coil</keyword>
<evidence type="ECO:0000256" key="4">
    <source>
        <dbReference type="ARBA" id="ARBA00023054"/>
    </source>
</evidence>
<accession>A0A2S4PRW6</accession>
<feature type="coiled-coil region" evidence="6">
    <location>
        <begin position="822"/>
        <end position="854"/>
    </location>
</feature>
<keyword evidence="3" id="KW-0963">Cytoplasm</keyword>
<dbReference type="Gene3D" id="2.30.310.10">
    <property type="entry name" value="ibrinogen binding protein from staphylococcus aureus domain"/>
    <property type="match status" value="1"/>
</dbReference>
<comment type="similarity">
    <text evidence="2">Belongs to the NEMF family.</text>
</comment>
<dbReference type="AlphaFoldDB" id="A0A2S4PRW6"/>
<dbReference type="GO" id="GO:0000049">
    <property type="term" value="F:tRNA binding"/>
    <property type="evidence" value="ECO:0007669"/>
    <property type="project" value="TreeGrafter"/>
</dbReference>
<sequence>MKQRYSSLDVKIIAHELSVSLATLRLQNIYDLSSKIFLFKFAKPDIKKQVVIETGFRCHITEYSRAAAASPSVFVQGLRKRLKTRRVTSVTQIGTDRVLEIEFSDGLYRLFIEFFASGNIILTDKELNILMIQRVVPRSEGQEELRRNMATAEEVLILTNKKISYLIKALAISITEFPPTLVDHALKVTGFDRMLLPIDILEDENLQAKLLSSMKYAQQLVEEITRSKVVKGYIIAKKKSGYEENVNDRNTRQFLIYDDFHPFRPVQLENEPSVVFLEIEGYNRTVDNFFSSIEEQKIESKLEERELTAHRKIEAARKEQEKRVEGLQHVQTMNERKARAIQANIERVQEAMDAINSLIAQGMDWIEIAKLTEIEQRIRNPVALTIKLPLKLHENTLTLILDEEILDDEYSLAFETDTESSDSEDEVPRNSDLHSDKVHSRLFIDVNLGLSPWANARLYFDERRTAIHKEEKTKESSVIALKNQEAKIKENLRNSLKKEKEVLRPVRQILWFEKFFWFLSSDRYLVLAGKDAMQNEILYKKHLKKNDTYVSADLEGAAFVVIKKNTSQTDAPIPPSTLSEAGTLAVSCSSAWDSKASMPAWWVHAEQVSKSAPTGNFLSIGSFHIRGIKNFLSPSNLILGFGVLFQVDNESISRHLKHRVKDLEPEFNPINEARNVTLYQSIPISVAKETSESELSFNSYFSSNPTLPTLESLKIQHSTMTKASSDKDKIYNEELTQESQENHQIKHEKESELDVVKQSNEEKADILEVINVSNHFNPTQMKRGKRGKAKKIATKYKNQDLEDRVAAQKVTGAISGQKKILEEAANKAARELELEILKEKKKNLQQKTLKQIAENEELRQHMLQREFNEDSDDENLKVLNTLFGRPLKGDKIIEAIPVCAPLSAMKDYKYKIKIQPGSVKRGKIAKEILSRWLIDGEKKGRIDEKSEDIELLWPRELELLRGWKFEEITGVLPVSKMRLIVSAQKAGISKGNGKGTAKK</sequence>
<dbReference type="InterPro" id="IPR008532">
    <property type="entry name" value="NFACT_RNA-bd"/>
</dbReference>
<evidence type="ECO:0000259" key="8">
    <source>
        <dbReference type="Pfam" id="PF11923"/>
    </source>
</evidence>
<proteinExistence type="inferred from homology"/>
<evidence type="ECO:0000256" key="1">
    <source>
        <dbReference type="ARBA" id="ARBA00004496"/>
    </source>
</evidence>
<dbReference type="Pfam" id="PF05833">
    <property type="entry name" value="NFACT_N"/>
    <property type="match status" value="1"/>
</dbReference>
<evidence type="ECO:0000259" key="7">
    <source>
        <dbReference type="Pfam" id="PF05670"/>
    </source>
</evidence>
<reference evidence="9 10" key="1">
    <citation type="submission" date="2017-10" db="EMBL/GenBank/DDBJ databases">
        <title>Development of genomic resources for the powdery mildew, Erysiphe pulchra.</title>
        <authorList>
            <person name="Wadl P.A."/>
            <person name="Mack B.M."/>
            <person name="Moore G."/>
            <person name="Beltz S.B."/>
        </authorList>
    </citation>
    <scope>NUCLEOTIDE SEQUENCE [LARGE SCALE GENOMIC DNA]</scope>
    <source>
        <strain evidence="9">Cflorida</strain>
    </source>
</reference>
<name>A0A2S4PRW6_9PEZI</name>
<dbReference type="OrthoDB" id="207084at2759"/>
<dbReference type="PANTHER" id="PTHR15239">
    <property type="entry name" value="NUCLEAR EXPORT MEDIATOR FACTOR NEMF"/>
    <property type="match status" value="1"/>
</dbReference>
<gene>
    <name evidence="9" type="ORF">EPUL_004905</name>
</gene>
<evidence type="ECO:0000313" key="10">
    <source>
        <dbReference type="Proteomes" id="UP000237438"/>
    </source>
</evidence>
<dbReference type="EMBL" id="PEDP01000863">
    <property type="protein sequence ID" value="POS84782.1"/>
    <property type="molecule type" value="Genomic_DNA"/>
</dbReference>
<dbReference type="GO" id="GO:0072344">
    <property type="term" value="P:rescue of stalled ribosome"/>
    <property type="evidence" value="ECO:0007669"/>
    <property type="project" value="TreeGrafter"/>
</dbReference>
<feature type="non-terminal residue" evidence="9">
    <location>
        <position position="999"/>
    </location>
</feature>
<dbReference type="FunFam" id="2.30.310.10:FF:000003">
    <property type="entry name" value="Zinc knuckle domain containing protein"/>
    <property type="match status" value="1"/>
</dbReference>
<dbReference type="GO" id="GO:1990116">
    <property type="term" value="P:ribosome-associated ubiquitin-dependent protein catabolic process"/>
    <property type="evidence" value="ECO:0007669"/>
    <property type="project" value="TreeGrafter"/>
</dbReference>
<feature type="domain" description="NFACT RNA-binding" evidence="7">
    <location>
        <begin position="514"/>
        <end position="627"/>
    </location>
</feature>
<feature type="coiled-coil region" evidence="6">
    <location>
        <begin position="310"/>
        <end position="358"/>
    </location>
</feature>
<evidence type="ECO:0000256" key="2">
    <source>
        <dbReference type="ARBA" id="ARBA00008318"/>
    </source>
</evidence>
<evidence type="ECO:0000256" key="6">
    <source>
        <dbReference type="SAM" id="Coils"/>
    </source>
</evidence>
<protein>
    <recommendedName>
        <fullName evidence="5">Ribosome quality control complex subunit 2</fullName>
    </recommendedName>
</protein>
<dbReference type="InterPro" id="IPR051608">
    <property type="entry name" value="RQC_Subunit_NEMF"/>
</dbReference>
<feature type="domain" description="NFACT protein C-terminal" evidence="8">
    <location>
        <begin position="873"/>
        <end position="979"/>
    </location>
</feature>
<dbReference type="GO" id="GO:0005737">
    <property type="term" value="C:cytoplasm"/>
    <property type="evidence" value="ECO:0007669"/>
    <property type="project" value="UniProtKB-SubCell"/>
</dbReference>
<evidence type="ECO:0000256" key="3">
    <source>
        <dbReference type="ARBA" id="ARBA00022490"/>
    </source>
</evidence>
<dbReference type="Pfam" id="PF05670">
    <property type="entry name" value="NFACT-R_1"/>
    <property type="match status" value="1"/>
</dbReference>
<comment type="caution">
    <text evidence="9">The sequence shown here is derived from an EMBL/GenBank/DDBJ whole genome shotgun (WGS) entry which is preliminary data.</text>
</comment>
<dbReference type="PANTHER" id="PTHR15239:SF6">
    <property type="entry name" value="RIBOSOME QUALITY CONTROL COMPLEX SUBUNIT NEMF"/>
    <property type="match status" value="1"/>
</dbReference>
<evidence type="ECO:0000256" key="5">
    <source>
        <dbReference type="ARBA" id="ARBA00070414"/>
    </source>
</evidence>
<dbReference type="Pfam" id="PF11923">
    <property type="entry name" value="NFACT-C"/>
    <property type="match status" value="1"/>
</dbReference>
<comment type="subcellular location">
    <subcellularLocation>
        <location evidence="1">Cytoplasm</location>
    </subcellularLocation>
</comment>
<organism evidence="9 10">
    <name type="scientific">Erysiphe pulchra</name>
    <dbReference type="NCBI Taxonomy" id="225359"/>
    <lineage>
        <taxon>Eukaryota</taxon>
        <taxon>Fungi</taxon>
        <taxon>Dikarya</taxon>
        <taxon>Ascomycota</taxon>
        <taxon>Pezizomycotina</taxon>
        <taxon>Leotiomycetes</taxon>
        <taxon>Erysiphales</taxon>
        <taxon>Erysiphaceae</taxon>
        <taxon>Erysiphe</taxon>
    </lineage>
</organism>
<keyword evidence="10" id="KW-1185">Reference proteome</keyword>
<dbReference type="InterPro" id="IPR021846">
    <property type="entry name" value="NFACT-C"/>
</dbReference>
<dbReference type="STRING" id="225359.A0A2S4PRW6"/>
<evidence type="ECO:0000313" key="9">
    <source>
        <dbReference type="EMBL" id="POS84782.1"/>
    </source>
</evidence>
<dbReference type="Proteomes" id="UP000237438">
    <property type="component" value="Unassembled WGS sequence"/>
</dbReference>
<dbReference type="GO" id="GO:1990112">
    <property type="term" value="C:RQC complex"/>
    <property type="evidence" value="ECO:0007669"/>
    <property type="project" value="TreeGrafter"/>
</dbReference>